<keyword evidence="20" id="KW-1185">Reference proteome</keyword>
<evidence type="ECO:0000256" key="6">
    <source>
        <dbReference type="ARBA" id="ARBA00022553"/>
    </source>
</evidence>
<evidence type="ECO:0000256" key="12">
    <source>
        <dbReference type="ARBA" id="ARBA00022989"/>
    </source>
</evidence>
<keyword evidence="14" id="KW-0175">Coiled coil</keyword>
<dbReference type="InterPro" id="IPR001610">
    <property type="entry name" value="PAC"/>
</dbReference>
<dbReference type="SMART" id="SM00387">
    <property type="entry name" value="HATPase_c"/>
    <property type="match status" value="1"/>
</dbReference>
<dbReference type="EMBL" id="AONQ01000008">
    <property type="protein sequence ID" value="EME71214.1"/>
    <property type="molecule type" value="Genomic_DNA"/>
</dbReference>
<dbReference type="InterPro" id="IPR003661">
    <property type="entry name" value="HisK_dim/P_dom"/>
</dbReference>
<keyword evidence="11" id="KW-0418">Kinase</keyword>
<dbReference type="CDD" id="cd00130">
    <property type="entry name" value="PAS"/>
    <property type="match status" value="2"/>
</dbReference>
<dbReference type="InterPro" id="IPR003594">
    <property type="entry name" value="HATPase_dom"/>
</dbReference>
<keyword evidence="12 15" id="KW-1133">Transmembrane helix</keyword>
<dbReference type="Proteomes" id="UP000011744">
    <property type="component" value="Unassembled WGS sequence"/>
</dbReference>
<comment type="caution">
    <text evidence="19">The sequence shown here is derived from an EMBL/GenBank/DDBJ whole genome shotgun (WGS) entry which is preliminary data.</text>
</comment>
<dbReference type="eggNOG" id="COG4251">
    <property type="taxonomic scope" value="Bacteria"/>
</dbReference>
<dbReference type="Pfam" id="PF22588">
    <property type="entry name" value="dCache_1_like"/>
    <property type="match status" value="1"/>
</dbReference>
<keyword evidence="10" id="KW-0547">Nucleotide-binding</keyword>
<dbReference type="InterPro" id="IPR035965">
    <property type="entry name" value="PAS-like_dom_sf"/>
</dbReference>
<dbReference type="PRINTS" id="PR00344">
    <property type="entry name" value="BCTRLSENSOR"/>
</dbReference>
<dbReference type="InterPro" id="IPR000014">
    <property type="entry name" value="PAS"/>
</dbReference>
<keyword evidence="6" id="KW-0597">Phosphoprotein</keyword>
<evidence type="ECO:0000256" key="8">
    <source>
        <dbReference type="ARBA" id="ARBA00022692"/>
    </source>
</evidence>
<dbReference type="STRING" id="1244869.H261_04730"/>
<dbReference type="SUPFAM" id="SSF47384">
    <property type="entry name" value="Homodimeric domain of signal transducing histidine kinase"/>
    <property type="match status" value="1"/>
</dbReference>
<feature type="domain" description="PAC" evidence="18">
    <location>
        <begin position="408"/>
        <end position="460"/>
    </location>
</feature>
<name>M3AF71_9PROT</name>
<evidence type="ECO:0000256" key="14">
    <source>
        <dbReference type="SAM" id="Coils"/>
    </source>
</evidence>
<dbReference type="AlphaFoldDB" id="M3AF71"/>
<dbReference type="SUPFAM" id="SSF55785">
    <property type="entry name" value="PYP-like sensor domain (PAS domain)"/>
    <property type="match status" value="2"/>
</dbReference>
<keyword evidence="4" id="KW-1003">Cell membrane</keyword>
<proteinExistence type="predicted"/>
<dbReference type="InterPro" id="IPR013655">
    <property type="entry name" value="PAS_fold_3"/>
</dbReference>
<evidence type="ECO:0000256" key="3">
    <source>
        <dbReference type="ARBA" id="ARBA00012438"/>
    </source>
</evidence>
<dbReference type="CDD" id="cd00082">
    <property type="entry name" value="HisKA"/>
    <property type="match status" value="1"/>
</dbReference>
<dbReference type="InterPro" id="IPR036097">
    <property type="entry name" value="HisK_dim/P_sf"/>
</dbReference>
<comment type="catalytic activity">
    <reaction evidence="1">
        <text>ATP + protein L-histidine = ADP + protein N-phospho-L-histidine.</text>
        <dbReference type="EC" id="2.7.13.3"/>
    </reaction>
</comment>
<dbReference type="PANTHER" id="PTHR43304">
    <property type="entry name" value="PHYTOCHROME-LIKE PROTEIN CPH1"/>
    <property type="match status" value="1"/>
</dbReference>
<dbReference type="FunFam" id="3.30.565.10:FF:000006">
    <property type="entry name" value="Sensor histidine kinase WalK"/>
    <property type="match status" value="1"/>
</dbReference>
<dbReference type="Pfam" id="PF02518">
    <property type="entry name" value="HATPase_c"/>
    <property type="match status" value="1"/>
</dbReference>
<feature type="domain" description="PAC" evidence="18">
    <location>
        <begin position="535"/>
        <end position="588"/>
    </location>
</feature>
<reference evidence="19 20" key="1">
    <citation type="journal article" date="2014" name="Genome Announc.">
        <title>Draft Genome Sequence of Magnetospirillum sp. Strain SO-1, a Freshwater Magnetotactic Bacterium Isolated from the Ol'khovka River, Russia.</title>
        <authorList>
            <person name="Grouzdev D.S."/>
            <person name="Dziuba M.V."/>
            <person name="Sukhacheva M.S."/>
            <person name="Mardanov A.V."/>
            <person name="Beletskiy A.V."/>
            <person name="Kuznetsov B.B."/>
            <person name="Skryabin K.G."/>
        </authorList>
    </citation>
    <scope>NUCLEOTIDE SEQUENCE [LARGE SCALE GENOMIC DNA]</scope>
    <source>
        <strain evidence="19 20">SO-1</strain>
    </source>
</reference>
<evidence type="ECO:0000256" key="7">
    <source>
        <dbReference type="ARBA" id="ARBA00022679"/>
    </source>
</evidence>
<dbReference type="Pfam" id="PF08447">
    <property type="entry name" value="PAS_3"/>
    <property type="match status" value="2"/>
</dbReference>
<dbReference type="SMART" id="SM00388">
    <property type="entry name" value="HisKA"/>
    <property type="match status" value="1"/>
</dbReference>
<organism evidence="19 20">
    <name type="scientific">Paramagnetospirillum caucaseum</name>
    <dbReference type="NCBI Taxonomy" id="1244869"/>
    <lineage>
        <taxon>Bacteria</taxon>
        <taxon>Pseudomonadati</taxon>
        <taxon>Pseudomonadota</taxon>
        <taxon>Alphaproteobacteria</taxon>
        <taxon>Rhodospirillales</taxon>
        <taxon>Magnetospirillaceae</taxon>
        <taxon>Paramagnetospirillum</taxon>
    </lineage>
</organism>
<protein>
    <recommendedName>
        <fullName evidence="3">histidine kinase</fullName>
        <ecNumber evidence="3">2.7.13.3</ecNumber>
    </recommendedName>
</protein>
<dbReference type="InterPro" id="IPR004358">
    <property type="entry name" value="Sig_transdc_His_kin-like_C"/>
</dbReference>
<keyword evidence="9" id="KW-0677">Repeat</keyword>
<evidence type="ECO:0000256" key="15">
    <source>
        <dbReference type="SAM" id="Phobius"/>
    </source>
</evidence>
<dbReference type="InterPro" id="IPR000700">
    <property type="entry name" value="PAS-assoc_C"/>
</dbReference>
<dbReference type="PROSITE" id="PS50109">
    <property type="entry name" value="HIS_KIN"/>
    <property type="match status" value="1"/>
</dbReference>
<keyword evidence="5" id="KW-0997">Cell inner membrane</keyword>
<dbReference type="CDD" id="cd12914">
    <property type="entry name" value="PDC1_DGC_like"/>
    <property type="match status" value="1"/>
</dbReference>
<dbReference type="SUPFAM" id="SSF55874">
    <property type="entry name" value="ATPase domain of HSP90 chaperone/DNA topoisomerase II/histidine kinase"/>
    <property type="match status" value="1"/>
</dbReference>
<keyword evidence="7" id="KW-0808">Transferase</keyword>
<feature type="coiled-coil region" evidence="14">
    <location>
        <begin position="576"/>
        <end position="603"/>
    </location>
</feature>
<dbReference type="EC" id="2.7.13.3" evidence="3"/>
<dbReference type="PROSITE" id="PS50113">
    <property type="entry name" value="PAC"/>
    <property type="match status" value="2"/>
</dbReference>
<evidence type="ECO:0000256" key="13">
    <source>
        <dbReference type="ARBA" id="ARBA00023136"/>
    </source>
</evidence>
<evidence type="ECO:0000313" key="20">
    <source>
        <dbReference type="Proteomes" id="UP000011744"/>
    </source>
</evidence>
<dbReference type="GO" id="GO:0005886">
    <property type="term" value="C:plasma membrane"/>
    <property type="evidence" value="ECO:0007669"/>
    <property type="project" value="UniProtKB-SubCell"/>
</dbReference>
<dbReference type="Gene3D" id="2.10.70.100">
    <property type="match status" value="2"/>
</dbReference>
<dbReference type="NCBIfam" id="TIGR00229">
    <property type="entry name" value="sensory_box"/>
    <property type="match status" value="2"/>
</dbReference>
<dbReference type="FunFam" id="2.10.70.100:FF:000001">
    <property type="entry name" value="Sensory transduction histidine kinase"/>
    <property type="match status" value="1"/>
</dbReference>
<evidence type="ECO:0000256" key="1">
    <source>
        <dbReference type="ARBA" id="ARBA00000085"/>
    </source>
</evidence>
<dbReference type="InterPro" id="IPR054327">
    <property type="entry name" value="His-kinase-like_sensor"/>
</dbReference>
<dbReference type="PROSITE" id="PS50112">
    <property type="entry name" value="PAS"/>
    <property type="match status" value="1"/>
</dbReference>
<dbReference type="InterPro" id="IPR005467">
    <property type="entry name" value="His_kinase_dom"/>
</dbReference>
<evidence type="ECO:0000256" key="5">
    <source>
        <dbReference type="ARBA" id="ARBA00022519"/>
    </source>
</evidence>
<evidence type="ECO:0000259" key="18">
    <source>
        <dbReference type="PROSITE" id="PS50113"/>
    </source>
</evidence>
<dbReference type="Gene3D" id="3.30.565.10">
    <property type="entry name" value="Histidine kinase-like ATPase, C-terminal domain"/>
    <property type="match status" value="1"/>
</dbReference>
<evidence type="ECO:0000256" key="2">
    <source>
        <dbReference type="ARBA" id="ARBA00004429"/>
    </source>
</evidence>
<dbReference type="InterPro" id="IPR036890">
    <property type="entry name" value="HATPase_C_sf"/>
</dbReference>
<dbReference type="InterPro" id="IPR052162">
    <property type="entry name" value="Sensor_kinase/Photoreceptor"/>
</dbReference>
<evidence type="ECO:0000256" key="4">
    <source>
        <dbReference type="ARBA" id="ARBA00022475"/>
    </source>
</evidence>
<evidence type="ECO:0000256" key="10">
    <source>
        <dbReference type="ARBA" id="ARBA00022741"/>
    </source>
</evidence>
<accession>M3AF71</accession>
<gene>
    <name evidence="19" type="ORF">H261_04730</name>
</gene>
<dbReference type="SMART" id="SM00086">
    <property type="entry name" value="PAC"/>
    <property type="match status" value="2"/>
</dbReference>
<evidence type="ECO:0000259" key="16">
    <source>
        <dbReference type="PROSITE" id="PS50109"/>
    </source>
</evidence>
<dbReference type="CDD" id="cd12915">
    <property type="entry name" value="PDC2_DGC_like"/>
    <property type="match status" value="1"/>
</dbReference>
<dbReference type="GO" id="GO:0000155">
    <property type="term" value="F:phosphorelay sensor kinase activity"/>
    <property type="evidence" value="ECO:0007669"/>
    <property type="project" value="InterPro"/>
</dbReference>
<comment type="subcellular location">
    <subcellularLocation>
        <location evidence="2">Cell inner membrane</location>
        <topology evidence="2">Multi-pass membrane protein</topology>
    </subcellularLocation>
</comment>
<keyword evidence="13 15" id="KW-0472">Membrane</keyword>
<dbReference type="PANTHER" id="PTHR43304:SF1">
    <property type="entry name" value="PAC DOMAIN-CONTAINING PROTEIN"/>
    <property type="match status" value="1"/>
</dbReference>
<sequence length="824" mass="91053">MPSAARRRRSASAATLKWWPLALWGIAMAVVATWTAMTALHDRDAFMAQAEFRTQSMADLAAEQVLRTIEGADTALQAARTLFRNSGDWEALSQDRKTWQVLYDYAEALSAVPILYMVDQNGVIRLHGQSFPFRPISIAEREYFKFHRNNAVTGAQISTPVIGAVTGNQVIIISRRLSNPDGGFAGVVGATLRADAFQGFFQTLGLGDGAIVNLQRGDGIILARHPHRDGAVGSKVDNSRIFPAITEGKPKGSALTTSPLDGVSRVTAFRRLDRYGLVLIAAIPVETVLGDWRRQTIRLAAMAAAGILGLSALFVMMLRRYHNEAAARAELKNSEATLSRAQSVAHIGSWQVELPTDRVRWSDETYRIFGRAPGAPIFFSAVMAMIHPDDRPRVQDALAALMAGSASFEIEHRIILADGAVKWVTARAQLTSSATGEPLEILGTVQDITEKKLAETAIREHQALLLEVQSVANLGYYDYDMLGDCWRSSPILDDIFGITPDYPHNAHGWLDLVAPAMRGDMAAYLDEVRAGDHEFDKAYAIIRSSDGKQRWVTGLGKLERDGDGRPIRMVGTIKDITDQRRAEQELRDKADELERSNTELEQFAYVASHDLREPLRMVSSYVELLARRYGDKLDDDAREFIAFAKDGASRMDRLILDLLEYSRIGRVTRPMLPVALGPVVERALRALTPKIEESGAELATPPSVLPTVLGDGEELMRLFQNLIGNAIKYRDPERKPVIAIEAENTGKEWIITVADNGIGIEPKYYDRVFLIFQRLHRRGEFEGTGIGLAVCKKIVEHHGGRIWVNSAPGEGSRFSITLPPIGQV</sequence>
<dbReference type="Gene3D" id="1.10.287.130">
    <property type="match status" value="1"/>
</dbReference>
<evidence type="ECO:0000256" key="9">
    <source>
        <dbReference type="ARBA" id="ARBA00022737"/>
    </source>
</evidence>
<evidence type="ECO:0000313" key="19">
    <source>
        <dbReference type="EMBL" id="EME71214.1"/>
    </source>
</evidence>
<dbReference type="eggNOG" id="COG2202">
    <property type="taxonomic scope" value="Bacteria"/>
</dbReference>
<evidence type="ECO:0000256" key="11">
    <source>
        <dbReference type="ARBA" id="ARBA00022777"/>
    </source>
</evidence>
<dbReference type="Gene3D" id="3.30.450.20">
    <property type="entry name" value="PAS domain"/>
    <property type="match status" value="4"/>
</dbReference>
<dbReference type="Pfam" id="PF00512">
    <property type="entry name" value="HisKA"/>
    <property type="match status" value="1"/>
</dbReference>
<feature type="domain" description="PAS" evidence="17">
    <location>
        <begin position="361"/>
        <end position="405"/>
    </location>
</feature>
<keyword evidence="8 15" id="KW-0812">Transmembrane</keyword>
<feature type="domain" description="Histidine kinase" evidence="16">
    <location>
        <begin position="606"/>
        <end position="822"/>
    </location>
</feature>
<dbReference type="PATRIC" id="fig|1244869.3.peg.951"/>
<dbReference type="GO" id="GO:0000166">
    <property type="term" value="F:nucleotide binding"/>
    <property type="evidence" value="ECO:0007669"/>
    <property type="project" value="UniProtKB-KW"/>
</dbReference>
<feature type="transmembrane region" description="Helical" evidence="15">
    <location>
        <begin position="21"/>
        <end position="40"/>
    </location>
</feature>
<feature type="transmembrane region" description="Helical" evidence="15">
    <location>
        <begin position="299"/>
        <end position="318"/>
    </location>
</feature>
<evidence type="ECO:0000259" key="17">
    <source>
        <dbReference type="PROSITE" id="PS50112"/>
    </source>
</evidence>